<proteinExistence type="inferred from homology"/>
<dbReference type="InterPro" id="IPR059000">
    <property type="entry name" value="ATPase_P-type_domA"/>
</dbReference>
<dbReference type="Proteomes" id="UP000030764">
    <property type="component" value="Unassembled WGS sequence"/>
</dbReference>
<evidence type="ECO:0000256" key="10">
    <source>
        <dbReference type="ARBA" id="ARBA00022989"/>
    </source>
</evidence>
<reference evidence="16 17" key="1">
    <citation type="journal article" date="2014" name="Nat. Genet.">
        <title>Genome and transcriptome of the porcine whipworm Trichuris suis.</title>
        <authorList>
            <person name="Jex A.R."/>
            <person name="Nejsum P."/>
            <person name="Schwarz E.M."/>
            <person name="Hu L."/>
            <person name="Young N.D."/>
            <person name="Hall R.S."/>
            <person name="Korhonen P.K."/>
            <person name="Liao S."/>
            <person name="Thamsborg S."/>
            <person name="Xia J."/>
            <person name="Xu P."/>
            <person name="Wang S."/>
            <person name="Scheerlinck J.P."/>
            <person name="Hofmann A."/>
            <person name="Sternberg P.W."/>
            <person name="Wang J."/>
            <person name="Gasser R.B."/>
        </authorList>
    </citation>
    <scope>NUCLEOTIDE SEQUENCE [LARGE SCALE GENOMIC DNA]</scope>
    <source>
        <strain evidence="16">DCEP-RM93M</strain>
    </source>
</reference>
<comment type="subcellular location">
    <subcellularLocation>
        <location evidence="1 13">Membrane</location>
        <topology evidence="1 13">Multi-pass membrane protein</topology>
    </subcellularLocation>
</comment>
<dbReference type="InterPro" id="IPR023298">
    <property type="entry name" value="ATPase_P-typ_TM_dom_sf"/>
</dbReference>
<evidence type="ECO:0000256" key="5">
    <source>
        <dbReference type="ARBA" id="ARBA00022723"/>
    </source>
</evidence>
<keyword evidence="5 13" id="KW-0479">Metal-binding</keyword>
<dbReference type="InterPro" id="IPR047819">
    <property type="entry name" value="P5A-ATPase_N"/>
</dbReference>
<dbReference type="Pfam" id="PF00122">
    <property type="entry name" value="E1-E2_ATPase"/>
    <property type="match status" value="1"/>
</dbReference>
<dbReference type="Gene3D" id="2.70.150.10">
    <property type="entry name" value="Calcium-transporting ATPase, cytoplasmic transduction domain A"/>
    <property type="match status" value="1"/>
</dbReference>
<evidence type="ECO:0000259" key="15">
    <source>
        <dbReference type="Pfam" id="PF12409"/>
    </source>
</evidence>
<dbReference type="SFLD" id="SFLDF00027">
    <property type="entry name" value="p-type_atpase"/>
    <property type="match status" value="1"/>
</dbReference>
<dbReference type="InterPro" id="IPR018303">
    <property type="entry name" value="ATPase_P-typ_P_site"/>
</dbReference>
<feature type="transmembrane region" description="Helical" evidence="13">
    <location>
        <begin position="380"/>
        <end position="400"/>
    </location>
</feature>
<dbReference type="Gene3D" id="3.40.50.1000">
    <property type="entry name" value="HAD superfamily/HAD-like"/>
    <property type="match status" value="1"/>
</dbReference>
<dbReference type="PRINTS" id="PR00119">
    <property type="entry name" value="CATATPASE"/>
</dbReference>
<dbReference type="InterPro" id="IPR044492">
    <property type="entry name" value="P_typ_ATPase_HD_dom"/>
</dbReference>
<evidence type="ECO:0000313" key="16">
    <source>
        <dbReference type="EMBL" id="KFD52067.1"/>
    </source>
</evidence>
<evidence type="ECO:0000256" key="12">
    <source>
        <dbReference type="ARBA" id="ARBA00049360"/>
    </source>
</evidence>
<dbReference type="AlphaFoldDB" id="A0A085M4C1"/>
<evidence type="ECO:0000256" key="3">
    <source>
        <dbReference type="ARBA" id="ARBA00022553"/>
    </source>
</evidence>
<dbReference type="PANTHER" id="PTHR45630:SF8">
    <property type="entry name" value="CATION-TRANSPORTING ATPASE"/>
    <property type="match status" value="1"/>
</dbReference>
<evidence type="ECO:0000256" key="6">
    <source>
        <dbReference type="ARBA" id="ARBA00022741"/>
    </source>
</evidence>
<dbReference type="GO" id="GO:0015203">
    <property type="term" value="F:polyamine transmembrane transporter activity"/>
    <property type="evidence" value="ECO:0007669"/>
    <property type="project" value="TreeGrafter"/>
</dbReference>
<dbReference type="InterPro" id="IPR023214">
    <property type="entry name" value="HAD_sf"/>
</dbReference>
<dbReference type="FunFam" id="1.20.1110.10:FF:000023">
    <property type="entry name" value="Cation-transporting ATPase"/>
    <property type="match status" value="1"/>
</dbReference>
<dbReference type="Pfam" id="PF12409">
    <property type="entry name" value="P5-ATPase"/>
    <property type="match status" value="1"/>
</dbReference>
<dbReference type="SUPFAM" id="SSF81660">
    <property type="entry name" value="Metal cation-transporting ATPase, ATP-binding domain N"/>
    <property type="match status" value="1"/>
</dbReference>
<name>A0A085M4C1_9BILA</name>
<feature type="transmembrane region" description="Helical" evidence="13">
    <location>
        <begin position="36"/>
        <end position="54"/>
    </location>
</feature>
<sequence length="1169" mass="130805">MGVPLATVGRTAGVAVEIEDRNEILVWGYNFCRWKIVLTTVLSVFTLGLFSLVLHWKPVLLVKFLCDACSLESATIVLVRDDCYRWSLRRVYEACRGGGYLYLQNGGVLVEHYCLRYFTYRKQKFVWSTELKRFFLLTGYDQNITVHDMHNHDGWTSEHVDRLCASYGANEINIELKSPLQLLVTQAINPFYIFQLFSVTIWFSDTYYYYASIIVVLSVVSLFVDVYQIRKNQLALHNSIHQTDFVGVVRDGIVTTVSSTQLVPGDVIVIPDVGCVMTCDAVLIAGNCMLNESGLTGESMPVTKTALPINPAYAKQAVYMEKYHAKHTLYSGTEVLQTRYYPAQLVKAVVTRTGFNTQKGQLVRSIMYPKPVDFAFTKDLLRFLCVLALLASIGMLYTIVLMGMRGCSIGKIFVRALDLITICVPPALPAAMTIGIIAAESRLKKRLVYCISPNTLNTCGGINVVCFDKTGTLTEDGLNFLGTISVSEHRTFNRDLEDVGKKDASDGIVRCMASCHSLTRIDGNLVGDPLDLIMFKQSGWTLEEPAINETAQFDTLVPTLVYAPDRSCEIGILKQYPFSSDLQRMSVLTRELSSSNIVLYCKGAPETVANLCIADSLPSNYEYTLSSFTKKGYRVLALATRRLEGGFIKTNQLPREQVECEMEFLGLLVMDNRLKPETRPVINALKNANIRSVMVTGDNILTAVCVARECSIVDPSLPLYFIDCIRVEGRTEVRLCPEEGSVHRYSTSPYKFDPTGEKPMFVKLEKNCRKRTYELAISGKVIDSILEYFPHLVPKLVCMCNVFARMSPEQKTQLVNVLQEMDYTVAMCGDGANDCGALKAAHAGISLSESEASIASPFTSKKPNIECVIDVIREGRAALTTSFGVFKYMAGYSLTQFLSVCLLYWLGTNMADFQFLLIDAALITMFSLFFGRTEASEVLAPKPPPVRILSVTSVASLFLQLLLMLTFQVTLFIYVTTQPWFVPHTYSPMGEVYPSYRASCVFMISIFQYITLVVVYSTSYPHRKTIMHNQLFFASIVISTILCIVITVAPPDFAVELLMLKVPVDFKFRLFIVLMAGVNFLACILTENLIVDTLIPKLMRRFKCGTTANPRYCQELSQVAGSTAWLDVSRKMKPTDALSLVKRQGSVSPTFAKNGETELLYQMEFVRKL</sequence>
<dbReference type="InterPro" id="IPR036412">
    <property type="entry name" value="HAD-like_sf"/>
</dbReference>
<dbReference type="InterPro" id="IPR006544">
    <property type="entry name" value="P-type_TPase_V"/>
</dbReference>
<evidence type="ECO:0000313" key="17">
    <source>
        <dbReference type="Proteomes" id="UP000030764"/>
    </source>
</evidence>
<dbReference type="GO" id="GO:0046872">
    <property type="term" value="F:metal ion binding"/>
    <property type="evidence" value="ECO:0007669"/>
    <property type="project" value="UniProtKB-UniRule"/>
</dbReference>
<evidence type="ECO:0000259" key="14">
    <source>
        <dbReference type="Pfam" id="PF00122"/>
    </source>
</evidence>
<evidence type="ECO:0000256" key="13">
    <source>
        <dbReference type="RuleBase" id="RU362082"/>
    </source>
</evidence>
<dbReference type="SUPFAM" id="SSF81653">
    <property type="entry name" value="Calcium ATPase, transduction domain A"/>
    <property type="match status" value="1"/>
</dbReference>
<evidence type="ECO:0000256" key="1">
    <source>
        <dbReference type="ARBA" id="ARBA00004141"/>
    </source>
</evidence>
<feature type="transmembrane region" description="Helical" evidence="13">
    <location>
        <begin position="951"/>
        <end position="975"/>
    </location>
</feature>
<comment type="catalytic activity">
    <reaction evidence="12 13">
        <text>ATP + H2O = ADP + phosphate + H(+)</text>
        <dbReference type="Rhea" id="RHEA:13065"/>
        <dbReference type="ChEBI" id="CHEBI:15377"/>
        <dbReference type="ChEBI" id="CHEBI:15378"/>
        <dbReference type="ChEBI" id="CHEBI:30616"/>
        <dbReference type="ChEBI" id="CHEBI:43474"/>
        <dbReference type="ChEBI" id="CHEBI:456216"/>
    </reaction>
</comment>
<keyword evidence="3" id="KW-0597">Phosphoprotein</keyword>
<keyword evidence="17" id="KW-1185">Reference proteome</keyword>
<keyword evidence="9 13" id="KW-1278">Translocase</keyword>
<dbReference type="SFLD" id="SFLDG00002">
    <property type="entry name" value="C1.7:_P-type_atpase_like"/>
    <property type="match status" value="1"/>
</dbReference>
<evidence type="ECO:0000256" key="8">
    <source>
        <dbReference type="ARBA" id="ARBA00022842"/>
    </source>
</evidence>
<dbReference type="InterPro" id="IPR008250">
    <property type="entry name" value="ATPase_P-typ_transduc_dom_A_sf"/>
</dbReference>
<keyword evidence="10 13" id="KW-1133">Transmembrane helix</keyword>
<dbReference type="InterPro" id="IPR023299">
    <property type="entry name" value="ATPase_P-typ_cyto_dom_N"/>
</dbReference>
<comment type="similarity">
    <text evidence="2 13">Belongs to the cation transport ATPase (P-type) (TC 3.A.3) family. Type V subfamily.</text>
</comment>
<dbReference type="InterPro" id="IPR001757">
    <property type="entry name" value="P_typ_ATPase"/>
</dbReference>
<evidence type="ECO:0000256" key="2">
    <source>
        <dbReference type="ARBA" id="ARBA00006000"/>
    </source>
</evidence>
<dbReference type="EC" id="7.2.2.-" evidence="13"/>
<evidence type="ECO:0000256" key="11">
    <source>
        <dbReference type="ARBA" id="ARBA00023136"/>
    </source>
</evidence>
<feature type="transmembrane region" description="Helical" evidence="13">
    <location>
        <begin position="209"/>
        <end position="227"/>
    </location>
</feature>
<accession>A0A085M4C1</accession>
<dbReference type="SUPFAM" id="SSF81665">
    <property type="entry name" value="Calcium ATPase, transmembrane domain M"/>
    <property type="match status" value="1"/>
</dbReference>
<dbReference type="GO" id="GO:0005524">
    <property type="term" value="F:ATP binding"/>
    <property type="evidence" value="ECO:0007669"/>
    <property type="project" value="UniProtKB-UniRule"/>
</dbReference>
<evidence type="ECO:0000256" key="9">
    <source>
        <dbReference type="ARBA" id="ARBA00022967"/>
    </source>
</evidence>
<keyword evidence="11 13" id="KW-0472">Membrane</keyword>
<evidence type="ECO:0000256" key="4">
    <source>
        <dbReference type="ARBA" id="ARBA00022692"/>
    </source>
</evidence>
<dbReference type="GO" id="GO:0006874">
    <property type="term" value="P:intracellular calcium ion homeostasis"/>
    <property type="evidence" value="ECO:0007669"/>
    <property type="project" value="TreeGrafter"/>
</dbReference>
<feature type="transmembrane region" description="Helical" evidence="13">
    <location>
        <begin position="885"/>
        <end position="907"/>
    </location>
</feature>
<dbReference type="NCBIfam" id="TIGR01657">
    <property type="entry name" value="P-ATPase-V"/>
    <property type="match status" value="1"/>
</dbReference>
<feature type="transmembrane region" description="Helical" evidence="13">
    <location>
        <begin position="995"/>
        <end position="1019"/>
    </location>
</feature>
<dbReference type="Pfam" id="PF13246">
    <property type="entry name" value="Cation_ATPase"/>
    <property type="match status" value="1"/>
</dbReference>
<dbReference type="EMBL" id="KL363232">
    <property type="protein sequence ID" value="KFD52067.1"/>
    <property type="molecule type" value="Genomic_DNA"/>
</dbReference>
<dbReference type="SUPFAM" id="SSF56784">
    <property type="entry name" value="HAD-like"/>
    <property type="match status" value="1"/>
</dbReference>
<feature type="transmembrane region" description="Helical" evidence="13">
    <location>
        <begin position="913"/>
        <end position="930"/>
    </location>
</feature>
<dbReference type="NCBIfam" id="TIGR01494">
    <property type="entry name" value="ATPase_P-type"/>
    <property type="match status" value="2"/>
</dbReference>
<keyword evidence="4 13" id="KW-0812">Transmembrane</keyword>
<feature type="domain" description="P5B-type ATPase N-terminal" evidence="15">
    <location>
        <begin position="22"/>
        <end position="91"/>
    </location>
</feature>
<evidence type="ECO:0000256" key="7">
    <source>
        <dbReference type="ARBA" id="ARBA00022840"/>
    </source>
</evidence>
<gene>
    <name evidence="16" type="ORF">M513_07049</name>
</gene>
<feature type="domain" description="P-type ATPase A" evidence="14">
    <location>
        <begin position="245"/>
        <end position="366"/>
    </location>
</feature>
<dbReference type="PROSITE" id="PS00154">
    <property type="entry name" value="ATPASE_E1_E2"/>
    <property type="match status" value="1"/>
</dbReference>
<keyword evidence="7 13" id="KW-0067">ATP-binding</keyword>
<keyword evidence="6 13" id="KW-0547">Nucleotide-binding</keyword>
<dbReference type="FunFam" id="3.40.50.1000:FF:000068">
    <property type="entry name" value="Cation-transporting ATPase"/>
    <property type="match status" value="1"/>
</dbReference>
<dbReference type="GO" id="GO:0140358">
    <property type="term" value="F:P-type transmembrane transporter activity"/>
    <property type="evidence" value="ECO:0007669"/>
    <property type="project" value="InterPro"/>
</dbReference>
<dbReference type="GO" id="GO:0016887">
    <property type="term" value="F:ATP hydrolysis activity"/>
    <property type="evidence" value="ECO:0007669"/>
    <property type="project" value="InterPro"/>
</dbReference>
<feature type="transmembrane region" description="Helical" evidence="13">
    <location>
        <begin position="1031"/>
        <end position="1050"/>
    </location>
</feature>
<keyword evidence="8 13" id="KW-0460">Magnesium</keyword>
<dbReference type="PANTHER" id="PTHR45630">
    <property type="entry name" value="CATION-TRANSPORTING ATPASE-RELATED"/>
    <property type="match status" value="1"/>
</dbReference>
<feature type="transmembrane region" description="Helical" evidence="13">
    <location>
        <begin position="1070"/>
        <end position="1091"/>
    </location>
</feature>
<dbReference type="GO" id="GO:0019829">
    <property type="term" value="F:ATPase-coupled monoatomic cation transmembrane transporter activity"/>
    <property type="evidence" value="ECO:0007669"/>
    <property type="project" value="UniProtKB-UniRule"/>
</dbReference>
<feature type="transmembrane region" description="Helical" evidence="13">
    <location>
        <begin position="412"/>
        <end position="439"/>
    </location>
</feature>
<protein>
    <recommendedName>
        <fullName evidence="13">Cation-transporting ATPase</fullName>
        <ecNumber evidence="13">7.2.2.-</ecNumber>
    </recommendedName>
</protein>
<organism evidence="16 17">
    <name type="scientific">Trichuris suis</name>
    <name type="common">pig whipworm</name>
    <dbReference type="NCBI Taxonomy" id="68888"/>
    <lineage>
        <taxon>Eukaryota</taxon>
        <taxon>Metazoa</taxon>
        <taxon>Ecdysozoa</taxon>
        <taxon>Nematoda</taxon>
        <taxon>Enoplea</taxon>
        <taxon>Dorylaimia</taxon>
        <taxon>Trichinellida</taxon>
        <taxon>Trichuridae</taxon>
        <taxon>Trichuris</taxon>
    </lineage>
</organism>
<dbReference type="SFLD" id="SFLDS00003">
    <property type="entry name" value="Haloacid_Dehalogenase"/>
    <property type="match status" value="1"/>
</dbReference>
<dbReference type="GO" id="GO:0016020">
    <property type="term" value="C:membrane"/>
    <property type="evidence" value="ECO:0007669"/>
    <property type="project" value="UniProtKB-SubCell"/>
</dbReference>
<dbReference type="Gene3D" id="3.40.1110.10">
    <property type="entry name" value="Calcium-transporting ATPase, cytoplasmic domain N"/>
    <property type="match status" value="1"/>
</dbReference>